<keyword evidence="2" id="KW-1185">Reference proteome</keyword>
<sequence length="204" mass="23541">MITTIFFDIGNVLVGFDHRLIWQRLAVFSVMTADEIGHEIGASGIMLEHESGRLASQEFFRDIQRRCKLLPSMPYQTFCAFWQDIFWELPDVIQLVIPLQRRYRVGLLSNVGELHWQGVFKKFPVFHLIEEPLRILSFQVGAMKPDQAIFDRALRQANAAPEECIYVDDLEANVAGGSEAGLKTIHYRSPEQLKEELRQYGVTW</sequence>
<dbReference type="SUPFAM" id="SSF56784">
    <property type="entry name" value="HAD-like"/>
    <property type="match status" value="1"/>
</dbReference>
<dbReference type="Gene3D" id="1.10.150.240">
    <property type="entry name" value="Putative phosphatase, domain 2"/>
    <property type="match status" value="1"/>
</dbReference>
<dbReference type="Proteomes" id="UP000030700">
    <property type="component" value="Unassembled WGS sequence"/>
</dbReference>
<dbReference type="PANTHER" id="PTHR43611">
    <property type="entry name" value="ALPHA-D-GLUCOSE 1-PHOSPHATE PHOSPHATASE"/>
    <property type="match status" value="1"/>
</dbReference>
<gene>
    <name evidence="1" type="ORF">U14_00166</name>
</gene>
<dbReference type="InterPro" id="IPR023214">
    <property type="entry name" value="HAD_sf"/>
</dbReference>
<reference evidence="1" key="1">
    <citation type="journal article" date="2015" name="PeerJ">
        <title>First genomic representation of candidate bacterial phylum KSB3 points to enhanced environmental sensing as a trigger of wastewater bulking.</title>
        <authorList>
            <person name="Sekiguchi Y."/>
            <person name="Ohashi A."/>
            <person name="Parks D.H."/>
            <person name="Yamauchi T."/>
            <person name="Tyson G.W."/>
            <person name="Hugenholtz P."/>
        </authorList>
    </citation>
    <scope>NUCLEOTIDE SEQUENCE [LARGE SCALE GENOMIC DNA]</scope>
</reference>
<dbReference type="PANTHER" id="PTHR43611:SF3">
    <property type="entry name" value="FLAVIN MONONUCLEOTIDE HYDROLASE 1, CHLOROPLATIC"/>
    <property type="match status" value="1"/>
</dbReference>
<dbReference type="EMBL" id="DF820455">
    <property type="protein sequence ID" value="GAK48954.1"/>
    <property type="molecule type" value="Genomic_DNA"/>
</dbReference>
<dbReference type="Pfam" id="PF00702">
    <property type="entry name" value="Hydrolase"/>
    <property type="match status" value="1"/>
</dbReference>
<evidence type="ECO:0000313" key="2">
    <source>
        <dbReference type="Proteomes" id="UP000030700"/>
    </source>
</evidence>
<dbReference type="Gene3D" id="3.40.50.1000">
    <property type="entry name" value="HAD superfamily/HAD-like"/>
    <property type="match status" value="1"/>
</dbReference>
<dbReference type="SFLD" id="SFLDS00003">
    <property type="entry name" value="Haloacid_Dehalogenase"/>
    <property type="match status" value="1"/>
</dbReference>
<evidence type="ECO:0000313" key="1">
    <source>
        <dbReference type="EMBL" id="GAK48954.1"/>
    </source>
</evidence>
<accession>A0A0S6VPH1</accession>
<organism evidence="1">
    <name type="scientific">Candidatus Moduliflexus flocculans</name>
    <dbReference type="NCBI Taxonomy" id="1499966"/>
    <lineage>
        <taxon>Bacteria</taxon>
        <taxon>Candidatus Moduliflexota</taxon>
        <taxon>Candidatus Moduliflexia</taxon>
        <taxon>Candidatus Moduliflexales</taxon>
        <taxon>Candidatus Moduliflexaceae</taxon>
    </lineage>
</organism>
<name>A0A0S6VPH1_9BACT</name>
<dbReference type="AlphaFoldDB" id="A0A0S6VPH1"/>
<dbReference type="SFLD" id="SFLDG01129">
    <property type="entry name" value="C1.5:_HAD__Beta-PGM__Phosphata"/>
    <property type="match status" value="1"/>
</dbReference>
<dbReference type="HOGENOM" id="CLU_045011_9_5_0"/>
<proteinExistence type="predicted"/>
<protein>
    <submittedName>
        <fullName evidence="1">Haloacid dehalogenase</fullName>
    </submittedName>
</protein>
<dbReference type="InterPro" id="IPR006439">
    <property type="entry name" value="HAD-SF_hydro_IA"/>
</dbReference>
<dbReference type="InterPro" id="IPR036412">
    <property type="entry name" value="HAD-like_sf"/>
</dbReference>
<dbReference type="InterPro" id="IPR023198">
    <property type="entry name" value="PGP-like_dom2"/>
</dbReference>
<dbReference type="NCBIfam" id="TIGR01509">
    <property type="entry name" value="HAD-SF-IA-v3"/>
    <property type="match status" value="1"/>
</dbReference>
<dbReference type="STRING" id="1499966.U14_00166"/>
<dbReference type="CDD" id="cd02603">
    <property type="entry name" value="HAD_sEH-N_like"/>
    <property type="match status" value="1"/>
</dbReference>